<evidence type="ECO:0000313" key="5">
    <source>
        <dbReference type="EMBL" id="KAF7140868.1"/>
    </source>
</evidence>
<comment type="cofactor">
    <cofactor evidence="1">
        <name>Mg(2+)</name>
        <dbReference type="ChEBI" id="CHEBI:18420"/>
    </cofactor>
</comment>
<organism evidence="5 6">
    <name type="scientific">Rhododendron simsii</name>
    <name type="common">Sims's rhododendron</name>
    <dbReference type="NCBI Taxonomy" id="118357"/>
    <lineage>
        <taxon>Eukaryota</taxon>
        <taxon>Viridiplantae</taxon>
        <taxon>Streptophyta</taxon>
        <taxon>Embryophyta</taxon>
        <taxon>Tracheophyta</taxon>
        <taxon>Spermatophyta</taxon>
        <taxon>Magnoliopsida</taxon>
        <taxon>eudicotyledons</taxon>
        <taxon>Gunneridae</taxon>
        <taxon>Pentapetalae</taxon>
        <taxon>asterids</taxon>
        <taxon>Ericales</taxon>
        <taxon>Ericaceae</taxon>
        <taxon>Ericoideae</taxon>
        <taxon>Rhodoreae</taxon>
        <taxon>Rhododendron</taxon>
    </lineage>
</organism>
<protein>
    <recommendedName>
        <fullName evidence="4">Terpene synthase metal-binding domain-containing protein</fullName>
    </recommendedName>
</protein>
<dbReference type="Pfam" id="PF03936">
    <property type="entry name" value="Terpene_synth_C"/>
    <property type="match status" value="1"/>
</dbReference>
<dbReference type="InterPro" id="IPR008949">
    <property type="entry name" value="Isoprenoid_synthase_dom_sf"/>
</dbReference>
<dbReference type="GO" id="GO:0000287">
    <property type="term" value="F:magnesium ion binding"/>
    <property type="evidence" value="ECO:0007669"/>
    <property type="project" value="InterPro"/>
</dbReference>
<keyword evidence="3" id="KW-0456">Lyase</keyword>
<dbReference type="AlphaFoldDB" id="A0A834GS03"/>
<dbReference type="SFLD" id="SFLDS00005">
    <property type="entry name" value="Isoprenoid_Synthase_Type_I"/>
    <property type="match status" value="1"/>
</dbReference>
<dbReference type="Proteomes" id="UP000626092">
    <property type="component" value="Unassembled WGS sequence"/>
</dbReference>
<comment type="caution">
    <text evidence="5">The sequence shown here is derived from an EMBL/GenBank/DDBJ whole genome shotgun (WGS) entry which is preliminary data.</text>
</comment>
<proteinExistence type="predicted"/>
<sequence>MMRKKIELEGPDDVGDLTLLDLQMWWKDLDFANKLPFARDRVVECYFWMMGVCFEPQYSFARSLLTKVITLASIMDDIYDVYGTLEELVLFTDAIERWEMKALDQLPAYMKLFYQALLDVYNEIDDEMAKEGKLYATEYAKSALKKLANAYFNEAKWFHRGYTPTMDEYMSVALNSSGYKMLATTSFVGMAELATKEAFEWVSSDPLIVQAAAVIARLMDDMVSHKIANQDTDPMFGLWIGVLNQDTDLLDLQLDE</sequence>
<dbReference type="SUPFAM" id="SSF48576">
    <property type="entry name" value="Terpenoid synthases"/>
    <property type="match status" value="1"/>
</dbReference>
<dbReference type="InterPro" id="IPR050148">
    <property type="entry name" value="Terpene_synthase-like"/>
</dbReference>
<evidence type="ECO:0000259" key="4">
    <source>
        <dbReference type="Pfam" id="PF03936"/>
    </source>
</evidence>
<gene>
    <name evidence="5" type="ORF">RHSIM_Rhsim06G0188300</name>
</gene>
<evidence type="ECO:0000313" key="6">
    <source>
        <dbReference type="Proteomes" id="UP000626092"/>
    </source>
</evidence>
<keyword evidence="6" id="KW-1185">Reference proteome</keyword>
<dbReference type="GO" id="GO:0010333">
    <property type="term" value="F:terpene synthase activity"/>
    <property type="evidence" value="ECO:0007669"/>
    <property type="project" value="InterPro"/>
</dbReference>
<reference evidence="5" key="1">
    <citation type="submission" date="2019-11" db="EMBL/GenBank/DDBJ databases">
        <authorList>
            <person name="Liu Y."/>
            <person name="Hou J."/>
            <person name="Li T.-Q."/>
            <person name="Guan C.-H."/>
            <person name="Wu X."/>
            <person name="Wu H.-Z."/>
            <person name="Ling F."/>
            <person name="Zhang R."/>
            <person name="Shi X.-G."/>
            <person name="Ren J.-P."/>
            <person name="Chen E.-F."/>
            <person name="Sun J.-M."/>
        </authorList>
    </citation>
    <scope>NUCLEOTIDE SEQUENCE</scope>
    <source>
        <strain evidence="5">Adult_tree_wgs_1</strain>
        <tissue evidence="5">Leaves</tissue>
    </source>
</reference>
<accession>A0A834GS03</accession>
<dbReference type="SFLD" id="SFLDG01019">
    <property type="entry name" value="Terpene_Cyclase_Like_1_C_Termi"/>
    <property type="match status" value="1"/>
</dbReference>
<dbReference type="GO" id="GO:0016114">
    <property type="term" value="P:terpenoid biosynthetic process"/>
    <property type="evidence" value="ECO:0007669"/>
    <property type="project" value="InterPro"/>
</dbReference>
<dbReference type="EMBL" id="WJXA01000006">
    <property type="protein sequence ID" value="KAF7140868.1"/>
    <property type="molecule type" value="Genomic_DNA"/>
</dbReference>
<evidence type="ECO:0000256" key="1">
    <source>
        <dbReference type="ARBA" id="ARBA00001946"/>
    </source>
</evidence>
<dbReference type="InterPro" id="IPR005630">
    <property type="entry name" value="Terpene_synthase_metal-bd"/>
</dbReference>
<name>A0A834GS03_RHOSS</name>
<feature type="domain" description="Terpene synthase metal-binding" evidence="4">
    <location>
        <begin position="27"/>
        <end position="231"/>
    </location>
</feature>
<evidence type="ECO:0000256" key="3">
    <source>
        <dbReference type="ARBA" id="ARBA00023239"/>
    </source>
</evidence>
<dbReference type="Gene3D" id="1.10.600.10">
    <property type="entry name" value="Farnesyl Diphosphate Synthase"/>
    <property type="match status" value="1"/>
</dbReference>
<dbReference type="PANTHER" id="PTHR31225">
    <property type="entry name" value="OS04G0344100 PROTEIN-RELATED"/>
    <property type="match status" value="1"/>
</dbReference>
<dbReference type="InterPro" id="IPR034741">
    <property type="entry name" value="Terpene_cyclase-like_1_C"/>
</dbReference>
<keyword evidence="2" id="KW-0479">Metal-binding</keyword>
<dbReference type="PANTHER" id="PTHR31225:SF221">
    <property type="entry name" value="(-)-GERMACRENE D SYNTHASE"/>
    <property type="match status" value="1"/>
</dbReference>
<dbReference type="OrthoDB" id="1877784at2759"/>
<evidence type="ECO:0000256" key="2">
    <source>
        <dbReference type="ARBA" id="ARBA00022723"/>
    </source>
</evidence>